<organism evidence="1 2">
    <name type="scientific">Papaver atlanticum</name>
    <dbReference type="NCBI Taxonomy" id="357466"/>
    <lineage>
        <taxon>Eukaryota</taxon>
        <taxon>Viridiplantae</taxon>
        <taxon>Streptophyta</taxon>
        <taxon>Embryophyta</taxon>
        <taxon>Tracheophyta</taxon>
        <taxon>Spermatophyta</taxon>
        <taxon>Magnoliopsida</taxon>
        <taxon>Ranunculales</taxon>
        <taxon>Papaveraceae</taxon>
        <taxon>Papaveroideae</taxon>
        <taxon>Papaver</taxon>
    </lineage>
</organism>
<protein>
    <submittedName>
        <fullName evidence="1">Uncharacterized protein</fullName>
    </submittedName>
</protein>
<evidence type="ECO:0000313" key="2">
    <source>
        <dbReference type="Proteomes" id="UP001202328"/>
    </source>
</evidence>
<name>A0AAD4XQ09_9MAGN</name>
<dbReference type="EMBL" id="JAJJMB010006234">
    <property type="protein sequence ID" value="KAI3935711.1"/>
    <property type="molecule type" value="Genomic_DNA"/>
</dbReference>
<reference evidence="1" key="1">
    <citation type="submission" date="2022-04" db="EMBL/GenBank/DDBJ databases">
        <title>A functionally conserved STORR gene fusion in Papaver species that diverged 16.8 million years ago.</title>
        <authorList>
            <person name="Catania T."/>
        </authorList>
    </citation>
    <scope>NUCLEOTIDE SEQUENCE</scope>
    <source>
        <strain evidence="1">S-188037</strain>
    </source>
</reference>
<feature type="non-terminal residue" evidence="1">
    <location>
        <position position="1"/>
    </location>
</feature>
<keyword evidence="2" id="KW-1185">Reference proteome</keyword>
<dbReference type="AlphaFoldDB" id="A0AAD4XQ09"/>
<accession>A0AAD4XQ09</accession>
<dbReference type="Proteomes" id="UP001202328">
    <property type="component" value="Unassembled WGS sequence"/>
</dbReference>
<proteinExistence type="predicted"/>
<gene>
    <name evidence="1" type="ORF">MKW98_022719</name>
</gene>
<feature type="non-terminal residue" evidence="1">
    <location>
        <position position="127"/>
    </location>
</feature>
<comment type="caution">
    <text evidence="1">The sequence shown here is derived from an EMBL/GenBank/DDBJ whole genome shotgun (WGS) entry which is preliminary data.</text>
</comment>
<evidence type="ECO:0000313" key="1">
    <source>
        <dbReference type="EMBL" id="KAI3935711.1"/>
    </source>
</evidence>
<sequence>EARGSIEGMEEEGMFFVNEEGVVQDTIVAEKQNSWDLNLVDVQIVSEDNRRNEDKRMAEEGNRIKGKSKVAEASVGVLVSPPSMDGISSGTLVIREGGHTVDLEEAIKRLDEATEYQLKDGTLLDFS</sequence>